<dbReference type="InterPro" id="IPR005493">
    <property type="entry name" value="RraA/RraA-like"/>
</dbReference>
<dbReference type="CDD" id="cd16841">
    <property type="entry name" value="RraA_family"/>
    <property type="match status" value="1"/>
</dbReference>
<evidence type="ECO:0000256" key="4">
    <source>
        <dbReference type="ARBA" id="ARBA00030169"/>
    </source>
</evidence>
<evidence type="ECO:0000313" key="7">
    <source>
        <dbReference type="Proteomes" id="UP000245539"/>
    </source>
</evidence>
<dbReference type="EMBL" id="QGKM01000056">
    <property type="protein sequence ID" value="PWQ94306.1"/>
    <property type="molecule type" value="Genomic_DNA"/>
</dbReference>
<dbReference type="RefSeq" id="WP_109838835.1">
    <property type="nucleotide sequence ID" value="NZ_QGKM01000056.1"/>
</dbReference>
<dbReference type="Proteomes" id="UP000245539">
    <property type="component" value="Unassembled WGS sequence"/>
</dbReference>
<dbReference type="GO" id="GO:0046872">
    <property type="term" value="F:metal ion binding"/>
    <property type="evidence" value="ECO:0007669"/>
    <property type="project" value="UniProtKB-KW"/>
</dbReference>
<dbReference type="SUPFAM" id="SSF89562">
    <property type="entry name" value="RraA-like"/>
    <property type="match status" value="1"/>
</dbReference>
<gene>
    <name evidence="6" type="ORF">DKW60_16855</name>
</gene>
<sequence length="201" mass="21244">MVSEVYQSLLATDISDAQSAGQAMDIGIRSLLSPIPRLMGYAFTVRCTNRSNTYLHDAIYKAPKGAVIVVETDANDYAVAGGNVCAVAQQNGVAGFVIDGVIRDVGEAKEINFAVFARGVFPKPGGKTNDGESQVEINCGGVSVNTGDLIVADEEGIVVIPKAEIESTLKSALEKKQKAEAQSLADWRTSHEAKIKSIIGE</sequence>
<evidence type="ECO:0000313" key="6">
    <source>
        <dbReference type="EMBL" id="PWQ94306.1"/>
    </source>
</evidence>
<feature type="binding site" evidence="5">
    <location>
        <position position="103"/>
    </location>
    <ligand>
        <name>substrate</name>
    </ligand>
</feature>
<reference evidence="6 7" key="1">
    <citation type="submission" date="2018-05" db="EMBL/GenBank/DDBJ databases">
        <title>Leucothrix arctica sp. nov., isolated from Arctic seawater.</title>
        <authorList>
            <person name="Choi A."/>
            <person name="Baek K."/>
        </authorList>
    </citation>
    <scope>NUCLEOTIDE SEQUENCE [LARGE SCALE GENOMIC DNA]</scope>
    <source>
        <strain evidence="6 7">JCM 18388</strain>
    </source>
</reference>
<evidence type="ECO:0000256" key="2">
    <source>
        <dbReference type="ARBA" id="ARBA00016549"/>
    </source>
</evidence>
<organism evidence="6 7">
    <name type="scientific">Leucothrix pacifica</name>
    <dbReference type="NCBI Taxonomy" id="1247513"/>
    <lineage>
        <taxon>Bacteria</taxon>
        <taxon>Pseudomonadati</taxon>
        <taxon>Pseudomonadota</taxon>
        <taxon>Gammaproteobacteria</taxon>
        <taxon>Thiotrichales</taxon>
        <taxon>Thiotrichaceae</taxon>
        <taxon>Leucothrix</taxon>
    </lineage>
</organism>
<comment type="cofactor">
    <cofactor evidence="1">
        <name>a divalent metal cation</name>
        <dbReference type="ChEBI" id="CHEBI:60240"/>
    </cofactor>
</comment>
<accession>A0A317C6P4</accession>
<dbReference type="InterPro" id="IPR036704">
    <property type="entry name" value="RraA/RraA-like_sf"/>
</dbReference>
<dbReference type="OrthoDB" id="8717144at2"/>
<evidence type="ECO:0000256" key="3">
    <source>
        <dbReference type="ARBA" id="ARBA00029596"/>
    </source>
</evidence>
<name>A0A317C6P4_9GAMM</name>
<keyword evidence="5" id="KW-0479">Metal-binding</keyword>
<evidence type="ECO:0000256" key="1">
    <source>
        <dbReference type="ARBA" id="ARBA00001968"/>
    </source>
</evidence>
<comment type="caution">
    <text evidence="6">The sequence shown here is derived from an EMBL/GenBank/DDBJ whole genome shotgun (WGS) entry which is preliminary data.</text>
</comment>
<dbReference type="AlphaFoldDB" id="A0A317C6P4"/>
<keyword evidence="5" id="KW-0460">Magnesium</keyword>
<feature type="binding site" evidence="5">
    <location>
        <begin position="81"/>
        <end position="84"/>
    </location>
    <ligand>
        <name>substrate</name>
    </ligand>
</feature>
<dbReference type="Pfam" id="PF03737">
    <property type="entry name" value="RraA-like"/>
    <property type="match status" value="1"/>
</dbReference>
<dbReference type="PANTHER" id="PTHR33254:SF4">
    <property type="entry name" value="4-HYDROXY-4-METHYL-2-OXOGLUTARATE ALDOLASE 3-RELATED"/>
    <property type="match status" value="1"/>
</dbReference>
<dbReference type="PANTHER" id="PTHR33254">
    <property type="entry name" value="4-HYDROXY-4-METHYL-2-OXOGLUTARATE ALDOLASE 3-RELATED"/>
    <property type="match status" value="1"/>
</dbReference>
<comment type="cofactor">
    <cofactor evidence="5">
        <name>Mg(2+)</name>
        <dbReference type="ChEBI" id="CHEBI:18420"/>
    </cofactor>
</comment>
<protein>
    <recommendedName>
        <fullName evidence="2">Putative 4-hydroxy-4-methyl-2-oxoglutarate aldolase</fullName>
    </recommendedName>
    <alternativeName>
        <fullName evidence="3">Regulator of ribonuclease activity homolog</fullName>
    </alternativeName>
    <alternativeName>
        <fullName evidence="4">RraA-like protein</fullName>
    </alternativeName>
</protein>
<keyword evidence="7" id="KW-1185">Reference proteome</keyword>
<evidence type="ECO:0000256" key="5">
    <source>
        <dbReference type="PIRSR" id="PIRSR605493-1"/>
    </source>
</evidence>
<feature type="binding site" evidence="5">
    <location>
        <position position="104"/>
    </location>
    <ligand>
        <name>Mg(2+)</name>
        <dbReference type="ChEBI" id="CHEBI:18420"/>
    </ligand>
</feature>
<proteinExistence type="predicted"/>
<dbReference type="Gene3D" id="3.50.30.40">
    <property type="entry name" value="Ribonuclease E inhibitor RraA/RraA-like"/>
    <property type="match status" value="1"/>
</dbReference>